<dbReference type="PANTHER" id="PTHR10972:SF203">
    <property type="entry name" value="OXYSTEROL-BINDING PROTEIN HOMOLOG 3"/>
    <property type="match status" value="1"/>
</dbReference>
<feature type="region of interest" description="Disordered" evidence="9">
    <location>
        <begin position="198"/>
        <end position="294"/>
    </location>
</feature>
<dbReference type="InterPro" id="IPR001849">
    <property type="entry name" value="PH_domain"/>
</dbReference>
<protein>
    <recommendedName>
        <fullName evidence="10">PH domain-containing protein</fullName>
    </recommendedName>
</protein>
<evidence type="ECO:0000256" key="1">
    <source>
        <dbReference type="ARBA" id="ARBA00004496"/>
    </source>
</evidence>
<evidence type="ECO:0000256" key="2">
    <source>
        <dbReference type="ARBA" id="ARBA00008842"/>
    </source>
</evidence>
<gene>
    <name evidence="11" type="ORF">BS47DRAFT_1395913</name>
</gene>
<feature type="compositionally biased region" description="Low complexity" evidence="9">
    <location>
        <begin position="262"/>
        <end position="273"/>
    </location>
</feature>
<dbReference type="EMBL" id="MU129015">
    <property type="protein sequence ID" value="KAF9510492.1"/>
    <property type="molecule type" value="Genomic_DNA"/>
</dbReference>
<dbReference type="FunFam" id="2.40.160.120:FF:000001">
    <property type="entry name" value="Oxysterol-binding protein"/>
    <property type="match status" value="1"/>
</dbReference>
<proteinExistence type="inferred from homology"/>
<evidence type="ECO:0000313" key="11">
    <source>
        <dbReference type="EMBL" id="KAF9510492.1"/>
    </source>
</evidence>
<dbReference type="GO" id="GO:0030011">
    <property type="term" value="P:maintenance of cell polarity"/>
    <property type="evidence" value="ECO:0007669"/>
    <property type="project" value="TreeGrafter"/>
</dbReference>
<dbReference type="Gene3D" id="2.40.160.120">
    <property type="match status" value="1"/>
</dbReference>
<dbReference type="GO" id="GO:0006897">
    <property type="term" value="P:endocytosis"/>
    <property type="evidence" value="ECO:0007669"/>
    <property type="project" value="TreeGrafter"/>
</dbReference>
<dbReference type="GO" id="GO:0005886">
    <property type="term" value="C:plasma membrane"/>
    <property type="evidence" value="ECO:0007669"/>
    <property type="project" value="TreeGrafter"/>
</dbReference>
<dbReference type="SUPFAM" id="SSF144000">
    <property type="entry name" value="Oxysterol-binding protein-like"/>
    <property type="match status" value="1"/>
</dbReference>
<evidence type="ECO:0000259" key="10">
    <source>
        <dbReference type="PROSITE" id="PS50003"/>
    </source>
</evidence>
<dbReference type="PROSITE" id="PS50003">
    <property type="entry name" value="PH_DOMAIN"/>
    <property type="match status" value="1"/>
</dbReference>
<evidence type="ECO:0000256" key="4">
    <source>
        <dbReference type="ARBA" id="ARBA00022490"/>
    </source>
</evidence>
<dbReference type="PROSITE" id="PS01013">
    <property type="entry name" value="OSBP"/>
    <property type="match status" value="1"/>
</dbReference>
<dbReference type="GO" id="GO:0035621">
    <property type="term" value="P:ER to Golgi ceramide transport"/>
    <property type="evidence" value="ECO:0007669"/>
    <property type="project" value="TreeGrafter"/>
</dbReference>
<evidence type="ECO:0000256" key="5">
    <source>
        <dbReference type="ARBA" id="ARBA00022553"/>
    </source>
</evidence>
<keyword evidence="4" id="KW-0963">Cytoplasm</keyword>
<dbReference type="InterPro" id="IPR041680">
    <property type="entry name" value="PH_8"/>
</dbReference>
<keyword evidence="5" id="KW-0597">Phosphoprotein</keyword>
<accession>A0A9P6ARA6</accession>
<dbReference type="Gene3D" id="3.30.70.3490">
    <property type="match status" value="1"/>
</dbReference>
<evidence type="ECO:0000313" key="12">
    <source>
        <dbReference type="Proteomes" id="UP000886523"/>
    </source>
</evidence>
<sequence>MSRSVAVRVTASVSRYGDAPTGQRKSRLSSGPRISYVPDGSLKSVAKRCKARTLPSPRFARRYFTLQTDGVLSYSAHFQGSPRDHIILPLATVSSNERARELHVDSGTATFHLKCLSAADFDTWMRAFRTFMNVRVGVHTSDQDTGAAMTTVPTKTDTSSIRTLHAQPHNRLPSFPTKLGLVVQQIDKIIHDLEETVSEASSQYVPPPLSKKRSAQNIKSRKEPGNTAGKETKDGHSKKDDSTNSLFGLFHRRTSAPRQPSDDSSSVSSINPVSEEHQLPAHTSSPVASTHNDTPLSRLTRQIASLRTQHTLLISLIEGDNIVPAPPSSLPAISSLIFNTPSLATYTDEGVEQRRQADHRSASGEMIRSSSLLSLGELTRRRSLATLGSTGESVWYDAEEGVEFISVETVSHHSTDDDNGSGPGNETNPETMTLDEERPAHFSQVSNTSSVSAFGPQPGVKPTPADVARRTYLPSPTSGDEISLFSVLKRNVGKDLSTVSFPVSFNEPLSLLQHLAEDLEYVDLLEKAVQATDPVERLTFVAAFVVSGYACTKLRASRKPFNPMLGETFEDVRYQFISEKVSHHPPIMACHAEGEGWEFWGTSGGKNRFWGKSLEIIPVGTTYLKIGEETYSWCVSLNDQLPAKTFLLHAESHRRRKYLEHCGIMTIHSTSSTNPLSCTLEFKPGGYWGTRDEVVGRITTNTSIGTTTTTTLPVDLRGRWDQSFSRLLDPSGSHLHVLWRAAPFPPNAPQYYGFTQFAVQLNEITPDIEDILPPTDSRWRPDQRALEEGRVEEADSEKVRIEQAQRERRKQRELRGEEWTPRWFHPVLGKDGSEEWVYSGGYWEARETGRWEGLELLW</sequence>
<dbReference type="GO" id="GO:0032541">
    <property type="term" value="C:cortical endoplasmic reticulum"/>
    <property type="evidence" value="ECO:0007669"/>
    <property type="project" value="TreeGrafter"/>
</dbReference>
<dbReference type="Pfam" id="PF01237">
    <property type="entry name" value="Oxysterol_BP"/>
    <property type="match status" value="1"/>
</dbReference>
<keyword evidence="7" id="KW-0446">Lipid-binding</keyword>
<dbReference type="GO" id="GO:0032934">
    <property type="term" value="F:sterol binding"/>
    <property type="evidence" value="ECO:0007669"/>
    <property type="project" value="TreeGrafter"/>
</dbReference>
<comment type="subcellular location">
    <subcellularLocation>
        <location evidence="1">Cytoplasm</location>
    </subcellularLocation>
</comment>
<dbReference type="InterPro" id="IPR037239">
    <property type="entry name" value="OSBP_sf"/>
</dbReference>
<organism evidence="11 12">
    <name type="scientific">Hydnum rufescens UP504</name>
    <dbReference type="NCBI Taxonomy" id="1448309"/>
    <lineage>
        <taxon>Eukaryota</taxon>
        <taxon>Fungi</taxon>
        <taxon>Dikarya</taxon>
        <taxon>Basidiomycota</taxon>
        <taxon>Agaricomycotina</taxon>
        <taxon>Agaricomycetes</taxon>
        <taxon>Cantharellales</taxon>
        <taxon>Hydnaceae</taxon>
        <taxon>Hydnum</taxon>
    </lineage>
</organism>
<dbReference type="GO" id="GO:0034727">
    <property type="term" value="P:piecemeal microautophagy of the nucleus"/>
    <property type="evidence" value="ECO:0007669"/>
    <property type="project" value="TreeGrafter"/>
</dbReference>
<evidence type="ECO:0000256" key="8">
    <source>
        <dbReference type="RuleBase" id="RU003844"/>
    </source>
</evidence>
<evidence type="ECO:0000256" key="3">
    <source>
        <dbReference type="ARBA" id="ARBA00022448"/>
    </source>
</evidence>
<comment type="caution">
    <text evidence="11">The sequence shown here is derived from an EMBL/GenBank/DDBJ whole genome shotgun (WGS) entry which is preliminary data.</text>
</comment>
<evidence type="ECO:0000256" key="6">
    <source>
        <dbReference type="ARBA" id="ARBA00023055"/>
    </source>
</evidence>
<feature type="domain" description="PH" evidence="10">
    <location>
        <begin position="35"/>
        <end position="133"/>
    </location>
</feature>
<feature type="region of interest" description="Disordered" evidence="9">
    <location>
        <begin position="411"/>
        <end position="432"/>
    </location>
</feature>
<keyword evidence="6" id="KW-0445">Lipid transport</keyword>
<dbReference type="PANTHER" id="PTHR10972">
    <property type="entry name" value="OXYSTEROL-BINDING PROTEIN-RELATED"/>
    <property type="match status" value="1"/>
</dbReference>
<feature type="compositionally biased region" description="Polar residues" evidence="9">
    <location>
        <begin position="281"/>
        <end position="294"/>
    </location>
</feature>
<dbReference type="OrthoDB" id="416222at2759"/>
<dbReference type="GO" id="GO:0005829">
    <property type="term" value="C:cytosol"/>
    <property type="evidence" value="ECO:0007669"/>
    <property type="project" value="TreeGrafter"/>
</dbReference>
<evidence type="ECO:0000256" key="9">
    <source>
        <dbReference type="SAM" id="MobiDB-lite"/>
    </source>
</evidence>
<reference evidence="11" key="1">
    <citation type="journal article" date="2020" name="Nat. Commun.">
        <title>Large-scale genome sequencing of mycorrhizal fungi provides insights into the early evolution of symbiotic traits.</title>
        <authorList>
            <person name="Miyauchi S."/>
            <person name="Kiss E."/>
            <person name="Kuo A."/>
            <person name="Drula E."/>
            <person name="Kohler A."/>
            <person name="Sanchez-Garcia M."/>
            <person name="Morin E."/>
            <person name="Andreopoulos B."/>
            <person name="Barry K.W."/>
            <person name="Bonito G."/>
            <person name="Buee M."/>
            <person name="Carver A."/>
            <person name="Chen C."/>
            <person name="Cichocki N."/>
            <person name="Clum A."/>
            <person name="Culley D."/>
            <person name="Crous P.W."/>
            <person name="Fauchery L."/>
            <person name="Girlanda M."/>
            <person name="Hayes R.D."/>
            <person name="Keri Z."/>
            <person name="LaButti K."/>
            <person name="Lipzen A."/>
            <person name="Lombard V."/>
            <person name="Magnuson J."/>
            <person name="Maillard F."/>
            <person name="Murat C."/>
            <person name="Nolan M."/>
            <person name="Ohm R.A."/>
            <person name="Pangilinan J."/>
            <person name="Pereira M.F."/>
            <person name="Perotto S."/>
            <person name="Peter M."/>
            <person name="Pfister S."/>
            <person name="Riley R."/>
            <person name="Sitrit Y."/>
            <person name="Stielow J.B."/>
            <person name="Szollosi G."/>
            <person name="Zifcakova L."/>
            <person name="Stursova M."/>
            <person name="Spatafora J.W."/>
            <person name="Tedersoo L."/>
            <person name="Vaario L.M."/>
            <person name="Yamada A."/>
            <person name="Yan M."/>
            <person name="Wang P."/>
            <person name="Xu J."/>
            <person name="Bruns T."/>
            <person name="Baldrian P."/>
            <person name="Vilgalys R."/>
            <person name="Dunand C."/>
            <person name="Henrissat B."/>
            <person name="Grigoriev I.V."/>
            <person name="Hibbett D."/>
            <person name="Nagy L.G."/>
            <person name="Martin F.M."/>
        </authorList>
    </citation>
    <scope>NUCLEOTIDE SEQUENCE</scope>
    <source>
        <strain evidence="11">UP504</strain>
    </source>
</reference>
<evidence type="ECO:0000256" key="7">
    <source>
        <dbReference type="ARBA" id="ARBA00023121"/>
    </source>
</evidence>
<name>A0A9P6ARA6_9AGAM</name>
<dbReference type="Pfam" id="PF15409">
    <property type="entry name" value="PH_8"/>
    <property type="match status" value="1"/>
</dbReference>
<dbReference type="GO" id="GO:0120009">
    <property type="term" value="P:intermembrane lipid transfer"/>
    <property type="evidence" value="ECO:0007669"/>
    <property type="project" value="UniProtKB-ARBA"/>
</dbReference>
<dbReference type="Gene3D" id="2.30.29.30">
    <property type="entry name" value="Pleckstrin-homology domain (PH domain)/Phosphotyrosine-binding domain (PTB)"/>
    <property type="match status" value="1"/>
</dbReference>
<keyword evidence="3" id="KW-0813">Transport</keyword>
<dbReference type="InterPro" id="IPR000648">
    <property type="entry name" value="Oxysterol-bd"/>
</dbReference>
<comment type="similarity">
    <text evidence="2 8">Belongs to the OSBP family.</text>
</comment>
<keyword evidence="12" id="KW-1185">Reference proteome</keyword>
<feature type="compositionally biased region" description="Basic and acidic residues" evidence="9">
    <location>
        <begin position="220"/>
        <end position="242"/>
    </location>
</feature>
<dbReference type="AlphaFoldDB" id="A0A9P6ARA6"/>
<dbReference type="InterPro" id="IPR018494">
    <property type="entry name" value="Oxysterol-bd_CS"/>
</dbReference>
<dbReference type="InterPro" id="IPR011993">
    <property type="entry name" value="PH-like_dom_sf"/>
</dbReference>
<dbReference type="SUPFAM" id="SSF50729">
    <property type="entry name" value="PH domain-like"/>
    <property type="match status" value="1"/>
</dbReference>
<dbReference type="Proteomes" id="UP000886523">
    <property type="component" value="Unassembled WGS sequence"/>
</dbReference>
<dbReference type="GO" id="GO:0006887">
    <property type="term" value="P:exocytosis"/>
    <property type="evidence" value="ECO:0007669"/>
    <property type="project" value="TreeGrafter"/>
</dbReference>
<dbReference type="GO" id="GO:0097038">
    <property type="term" value="C:perinuclear endoplasmic reticulum"/>
    <property type="evidence" value="ECO:0007669"/>
    <property type="project" value="TreeGrafter"/>
</dbReference>